<reference evidence="1" key="1">
    <citation type="submission" date="2021-02" db="EMBL/GenBank/DDBJ databases">
        <authorList>
            <person name="Nowell W R."/>
        </authorList>
    </citation>
    <scope>NUCLEOTIDE SEQUENCE</scope>
</reference>
<evidence type="ECO:0000313" key="1">
    <source>
        <dbReference type="EMBL" id="CAF5209662.1"/>
    </source>
</evidence>
<dbReference type="Proteomes" id="UP000681720">
    <property type="component" value="Unassembled WGS sequence"/>
</dbReference>
<dbReference type="AlphaFoldDB" id="A0A8S3J1K9"/>
<dbReference type="EMBL" id="CAJOBJ010352105">
    <property type="protein sequence ID" value="CAF5209662.1"/>
    <property type="molecule type" value="Genomic_DNA"/>
</dbReference>
<protein>
    <submittedName>
        <fullName evidence="1">Uncharacterized protein</fullName>
    </submittedName>
</protein>
<comment type="caution">
    <text evidence="1">The sequence shown here is derived from an EMBL/GenBank/DDBJ whole genome shotgun (WGS) entry which is preliminary data.</text>
</comment>
<gene>
    <name evidence="1" type="ORF">GIL414_LOCUS79350</name>
</gene>
<feature type="non-terminal residue" evidence="1">
    <location>
        <position position="1"/>
    </location>
</feature>
<name>A0A8S3J1K9_9BILA</name>
<proteinExistence type="predicted"/>
<organism evidence="1 2">
    <name type="scientific">Rotaria magnacalcarata</name>
    <dbReference type="NCBI Taxonomy" id="392030"/>
    <lineage>
        <taxon>Eukaryota</taxon>
        <taxon>Metazoa</taxon>
        <taxon>Spiralia</taxon>
        <taxon>Gnathifera</taxon>
        <taxon>Rotifera</taxon>
        <taxon>Eurotatoria</taxon>
        <taxon>Bdelloidea</taxon>
        <taxon>Philodinida</taxon>
        <taxon>Philodinidae</taxon>
        <taxon>Rotaria</taxon>
    </lineage>
</organism>
<accession>A0A8S3J1K9</accession>
<evidence type="ECO:0000313" key="2">
    <source>
        <dbReference type="Proteomes" id="UP000681720"/>
    </source>
</evidence>
<sequence>MNHFVFQLWNHFHTIEAALCHIYVFQLFSFSTTIRHDPSDFYRSARNNSYRLW</sequence>